<organism evidence="2 3">
    <name type="scientific">Trichoplax adhaerens</name>
    <name type="common">Trichoplax reptans</name>
    <dbReference type="NCBI Taxonomy" id="10228"/>
    <lineage>
        <taxon>Eukaryota</taxon>
        <taxon>Metazoa</taxon>
        <taxon>Placozoa</taxon>
        <taxon>Uniplacotomia</taxon>
        <taxon>Trichoplacea</taxon>
        <taxon>Trichoplacidae</taxon>
        <taxon>Trichoplax</taxon>
    </lineage>
</organism>
<dbReference type="AlphaFoldDB" id="B3S6F7"/>
<feature type="compositionally biased region" description="Basic residues" evidence="1">
    <location>
        <begin position="372"/>
        <end position="384"/>
    </location>
</feature>
<dbReference type="InParanoid" id="B3S6F7"/>
<evidence type="ECO:0008006" key="4">
    <source>
        <dbReference type="Google" id="ProtNLM"/>
    </source>
</evidence>
<dbReference type="HOGENOM" id="CLU_584406_0_0_1"/>
<dbReference type="GeneID" id="6756974"/>
<feature type="region of interest" description="Disordered" evidence="1">
    <location>
        <begin position="341"/>
        <end position="384"/>
    </location>
</feature>
<gene>
    <name evidence="2" type="ORF">TRIADDRAFT_59789</name>
</gene>
<evidence type="ECO:0000313" key="3">
    <source>
        <dbReference type="Proteomes" id="UP000009022"/>
    </source>
</evidence>
<dbReference type="EMBL" id="DS985252">
    <property type="protein sequence ID" value="EDV21613.1"/>
    <property type="molecule type" value="Genomic_DNA"/>
</dbReference>
<dbReference type="Proteomes" id="UP000009022">
    <property type="component" value="Unassembled WGS sequence"/>
</dbReference>
<dbReference type="KEGG" id="tad:TRIADDRAFT_59789"/>
<protein>
    <recommendedName>
        <fullName evidence="4">BZIP domain-containing protein</fullName>
    </recommendedName>
</protein>
<accession>B3S6F7</accession>
<keyword evidence="3" id="KW-1185">Reference proteome</keyword>
<proteinExistence type="predicted"/>
<name>B3S6F7_TRIAD</name>
<feature type="compositionally biased region" description="Polar residues" evidence="1">
    <location>
        <begin position="355"/>
        <end position="364"/>
    </location>
</feature>
<evidence type="ECO:0000313" key="2">
    <source>
        <dbReference type="EMBL" id="EDV21613.1"/>
    </source>
</evidence>
<reference evidence="2 3" key="1">
    <citation type="journal article" date="2008" name="Nature">
        <title>The Trichoplax genome and the nature of placozoans.</title>
        <authorList>
            <person name="Srivastava M."/>
            <person name="Begovic E."/>
            <person name="Chapman J."/>
            <person name="Putnam N.H."/>
            <person name="Hellsten U."/>
            <person name="Kawashima T."/>
            <person name="Kuo A."/>
            <person name="Mitros T."/>
            <person name="Salamov A."/>
            <person name="Carpenter M.L."/>
            <person name="Signorovitch A.Y."/>
            <person name="Moreno M.A."/>
            <person name="Kamm K."/>
            <person name="Grimwood J."/>
            <person name="Schmutz J."/>
            <person name="Shapiro H."/>
            <person name="Grigoriev I.V."/>
            <person name="Buss L.W."/>
            <person name="Schierwater B."/>
            <person name="Dellaporta S.L."/>
            <person name="Rokhsar D.S."/>
        </authorList>
    </citation>
    <scope>NUCLEOTIDE SEQUENCE [LARGE SCALE GENOMIC DNA]</scope>
    <source>
        <strain evidence="2 3">Grell-BS-1999</strain>
    </source>
</reference>
<evidence type="ECO:0000256" key="1">
    <source>
        <dbReference type="SAM" id="MobiDB-lite"/>
    </source>
</evidence>
<dbReference type="CTD" id="6756974"/>
<dbReference type="RefSeq" id="XP_002115761.1">
    <property type="nucleotide sequence ID" value="XM_002115725.1"/>
</dbReference>
<sequence length="468" mass="53377">MDGDFLVHGDPEIWKTAYAYDGMNLINSITMPKSFWSCNPYHSFCRDVSGTPGDNQYLVDFGDDLLKGHDIFMPPLFSDYEESNDLMTGLVSNTKDSVITSDSLKDAVPVDLKALDLNNLRNHEIKPGTTSVSKDAKNVTLDSKTITLQNNPVVFDNAFKLRPIINKKYEDKEENRKMVNSIEGSERKLKIADLASSRNIQSPMPESRDLDNAYISHPLNEIKRSKHENEQLKIAKSDIATKAKRKKPKVEQVSALIPTSKNIKINNLIESDSESQRKAFAKHISIGKENWPPKKNKKKIVNMGCEIKQAKGKRCSVVRTPNDLIKYTVGNSAMNACEIHSSKESQEKKHHQRSANKNSGSNLACGSEVKKSLRRERNRIHSRNHRIKKKMQFQTLAEDNHRLQILHKAMRTQYEKFLAQLKVTTELLMKETRNNKNVTHLKTAHDTARKLRTEIGIQIECLRNQYNV</sequence>